<evidence type="ECO:0000313" key="2">
    <source>
        <dbReference type="Proteomes" id="UP000245762"/>
    </source>
</evidence>
<accession>A0A316L160</accession>
<dbReference type="Gene3D" id="3.40.30.10">
    <property type="entry name" value="Glutaredoxin"/>
    <property type="match status" value="1"/>
</dbReference>
<comment type="caution">
    <text evidence="1">The sequence shown here is derived from an EMBL/GenBank/DDBJ whole genome shotgun (WGS) entry which is preliminary data.</text>
</comment>
<gene>
    <name evidence="1" type="ORF">DKG77_10485</name>
</gene>
<dbReference type="SUPFAM" id="SSF52833">
    <property type="entry name" value="Thioredoxin-like"/>
    <property type="match status" value="1"/>
</dbReference>
<proteinExistence type="predicted"/>
<dbReference type="Proteomes" id="UP000245762">
    <property type="component" value="Unassembled WGS sequence"/>
</dbReference>
<reference evidence="1 2" key="1">
    <citation type="submission" date="2018-05" db="EMBL/GenBank/DDBJ databases">
        <title>Complete genome sequence of Flagellimonas aquimarina ECD12 isolated from seaweed Ecklonia cava.</title>
        <authorList>
            <person name="Choi S."/>
            <person name="Seong C."/>
        </authorList>
    </citation>
    <scope>NUCLEOTIDE SEQUENCE [LARGE SCALE GENOMIC DNA]</scope>
    <source>
        <strain evidence="1 2">ECD12</strain>
    </source>
</reference>
<dbReference type="PROSITE" id="PS51257">
    <property type="entry name" value="PROKAR_LIPOPROTEIN"/>
    <property type="match status" value="1"/>
</dbReference>
<dbReference type="EMBL" id="QGEG01000002">
    <property type="protein sequence ID" value="PWL38669.1"/>
    <property type="molecule type" value="Genomic_DNA"/>
</dbReference>
<dbReference type="AlphaFoldDB" id="A0A316L160"/>
<name>A0A316L160_9FLAO</name>
<evidence type="ECO:0000313" key="1">
    <source>
        <dbReference type="EMBL" id="PWL38669.1"/>
    </source>
</evidence>
<dbReference type="InterPro" id="IPR036249">
    <property type="entry name" value="Thioredoxin-like_sf"/>
</dbReference>
<organism evidence="1 2">
    <name type="scientific">Flagellimonas aquimarina</name>
    <dbReference type="NCBI Taxonomy" id="2201895"/>
    <lineage>
        <taxon>Bacteria</taxon>
        <taxon>Pseudomonadati</taxon>
        <taxon>Bacteroidota</taxon>
        <taxon>Flavobacteriia</taxon>
        <taxon>Flavobacteriales</taxon>
        <taxon>Flavobacteriaceae</taxon>
        <taxon>Flagellimonas</taxon>
    </lineage>
</organism>
<dbReference type="RefSeq" id="WP_109662772.1">
    <property type="nucleotide sequence ID" value="NZ_QGEG01000002.1"/>
</dbReference>
<protein>
    <submittedName>
        <fullName evidence="1">Transaldolase</fullName>
    </submittedName>
</protein>
<sequence length="462" mass="54192">MIRFLLCCSLFSILACSEKSDGCPSVFFGGEIVNPTSDYVVLYRNDSFIDSVKLDEGNRFAFNLQGIEEGLYHFDHSPELQYLYLQEGDSILIRLNTMEFDESLVFSGKGSEINNFLIEMFLAYENEEAIIHSYYKLDPEAFNKRVDSLRLLKITHLEELVQDNQLTDRVLAMAKASIDYNSYIHKEKYPFYHKKKTGEETIHDLEDGFYDYRKTLDLNSRDLTYFRPYFDFMKYHFGNLSYMACMKNCGTENKVAVSNHLHFNKHKLSLVDSLVKETELRDILFRNIAMDYLLKERNSTNMECQIFIDKFRSLSSNDKHKEEITYLYQGIQNLQPNNDLPDLIVSDVNHNKLSIKEVSKEKKTVFYFWTASQKRHFRNVTNHVSRLKAKYPDYTFVGINLRTSYPQWLSIVEEYQLDKNTQFRGEDFKEIQTAMIIDGLNKCVIAKDTVIVDAFANLYTSF</sequence>
<dbReference type="OrthoDB" id="1146847at2"/>
<keyword evidence="2" id="KW-1185">Reference proteome</keyword>